<dbReference type="GO" id="GO:0061710">
    <property type="term" value="F:L-threonylcarbamoyladenylate synthase"/>
    <property type="evidence" value="ECO:0007669"/>
    <property type="project" value="UniProtKB-EC"/>
</dbReference>
<comment type="similarity">
    <text evidence="2">Belongs to the SUA5 family.</text>
</comment>
<dbReference type="GO" id="GO:0006450">
    <property type="term" value="P:regulation of translational fidelity"/>
    <property type="evidence" value="ECO:0007669"/>
    <property type="project" value="TreeGrafter"/>
</dbReference>
<proteinExistence type="inferred from homology"/>
<dbReference type="PANTHER" id="PTHR17490:SF14">
    <property type="entry name" value="THREONYLCARBAMOYL-AMP SYNTHASE"/>
    <property type="match status" value="1"/>
</dbReference>
<dbReference type="GO" id="GO:0003725">
    <property type="term" value="F:double-stranded RNA binding"/>
    <property type="evidence" value="ECO:0007669"/>
    <property type="project" value="InterPro"/>
</dbReference>
<keyword evidence="5" id="KW-0963">Cytoplasm</keyword>
<dbReference type="InterPro" id="IPR006070">
    <property type="entry name" value="Sua5-like_dom"/>
</dbReference>
<evidence type="ECO:0000313" key="11">
    <source>
        <dbReference type="Proteomes" id="UP001374579"/>
    </source>
</evidence>
<dbReference type="EC" id="2.7.7.87" evidence="3"/>
<gene>
    <name evidence="10" type="ORF">V1264_022742</name>
</gene>
<comment type="caution">
    <text evidence="10">The sequence shown here is derived from an EMBL/GenBank/DDBJ whole genome shotgun (WGS) entry which is preliminary data.</text>
</comment>
<dbReference type="FunFam" id="3.90.870.10:FF:000010">
    <property type="entry name" value="Si:ch211-153b23.4"/>
    <property type="match status" value="1"/>
</dbReference>
<evidence type="ECO:0000256" key="1">
    <source>
        <dbReference type="ARBA" id="ARBA00004496"/>
    </source>
</evidence>
<dbReference type="AlphaFoldDB" id="A0AAN9G998"/>
<feature type="domain" description="YrdC-like" evidence="9">
    <location>
        <begin position="52"/>
        <end position="247"/>
    </location>
</feature>
<evidence type="ECO:0000256" key="8">
    <source>
        <dbReference type="SAM" id="MobiDB-lite"/>
    </source>
</evidence>
<comment type="catalytic activity">
    <reaction evidence="7">
        <text>L-threonine + hydrogencarbonate + ATP = L-threonylcarbamoyladenylate + diphosphate + H2O</text>
        <dbReference type="Rhea" id="RHEA:36407"/>
        <dbReference type="ChEBI" id="CHEBI:15377"/>
        <dbReference type="ChEBI" id="CHEBI:17544"/>
        <dbReference type="ChEBI" id="CHEBI:30616"/>
        <dbReference type="ChEBI" id="CHEBI:33019"/>
        <dbReference type="ChEBI" id="CHEBI:57926"/>
        <dbReference type="ChEBI" id="CHEBI:73682"/>
        <dbReference type="EC" id="2.7.7.87"/>
    </reaction>
</comment>
<name>A0AAN9G998_9CAEN</name>
<evidence type="ECO:0000256" key="2">
    <source>
        <dbReference type="ARBA" id="ARBA00007663"/>
    </source>
</evidence>
<evidence type="ECO:0000259" key="9">
    <source>
        <dbReference type="PROSITE" id="PS51163"/>
    </source>
</evidence>
<dbReference type="SUPFAM" id="SSF55821">
    <property type="entry name" value="YrdC/RibB"/>
    <property type="match status" value="2"/>
</dbReference>
<dbReference type="GO" id="GO:0005737">
    <property type="term" value="C:cytoplasm"/>
    <property type="evidence" value="ECO:0007669"/>
    <property type="project" value="UniProtKB-SubCell"/>
</dbReference>
<feature type="compositionally biased region" description="Basic and acidic residues" evidence="8">
    <location>
        <begin position="30"/>
        <end position="39"/>
    </location>
</feature>
<feature type="region of interest" description="Disordered" evidence="8">
    <location>
        <begin position="18"/>
        <end position="43"/>
    </location>
</feature>
<evidence type="ECO:0000256" key="4">
    <source>
        <dbReference type="ARBA" id="ARBA00015492"/>
    </source>
</evidence>
<sequence>MLSLLVLAQEAFKSRSRNMADVAGQNPDKTTAEKKKEDTTTPPCLLLDSHKASSLQKAAGLLTVGKVVGVPTDTVYALAASCRHPESITRLYHVKGRPPEKPICLCLSTLDQLEAAKPPFSALLWDFMRKCYPGGISCVVPKGEWLQRLGLGEAAKLLGNKESICIRVPDCGALAYIVSITGPVAITSANISGGEDSIHHDMVVNTLGHRIDAMVCDGESKQIAPSTVVNCAKINEGVITYFREGCTPIAYVNQLFEEAKSGKIFPPCPLLDSHKASNLQKAARLLQEGKVVGVPTDTVYALAASCRHPESITRLYHVKGRPAEKPICLCLSTLDQLAEADPPFSQLLWDFMRRCYPGGISCVVPKGDWLQKLGLGEAAMCLGNKDSICIRVPDCGALAYIVSLAGPVAVTSANISGGDDSIHHTMVVDTLGHKIDAMICDGESKQIAPSTVVNCLKIDEGIISYYREGCTPLEYVDALFLDAKEAVRNKNKGRLA</sequence>
<organism evidence="10 11">
    <name type="scientific">Littorina saxatilis</name>
    <dbReference type="NCBI Taxonomy" id="31220"/>
    <lineage>
        <taxon>Eukaryota</taxon>
        <taxon>Metazoa</taxon>
        <taxon>Spiralia</taxon>
        <taxon>Lophotrochozoa</taxon>
        <taxon>Mollusca</taxon>
        <taxon>Gastropoda</taxon>
        <taxon>Caenogastropoda</taxon>
        <taxon>Littorinimorpha</taxon>
        <taxon>Littorinoidea</taxon>
        <taxon>Littorinidae</taxon>
        <taxon>Littorina</taxon>
    </lineage>
</organism>
<evidence type="ECO:0000256" key="6">
    <source>
        <dbReference type="ARBA" id="ARBA00022679"/>
    </source>
</evidence>
<dbReference type="Gene3D" id="3.90.870.10">
    <property type="entry name" value="DHBP synthase"/>
    <property type="match status" value="2"/>
</dbReference>
<keyword evidence="6" id="KW-0808">Transferase</keyword>
<evidence type="ECO:0000313" key="10">
    <source>
        <dbReference type="EMBL" id="KAK7099662.1"/>
    </source>
</evidence>
<reference evidence="10 11" key="1">
    <citation type="submission" date="2024-02" db="EMBL/GenBank/DDBJ databases">
        <title>Chromosome-scale genome assembly of the rough periwinkle Littorina saxatilis.</title>
        <authorList>
            <person name="De Jode A."/>
            <person name="Faria R."/>
            <person name="Formenti G."/>
            <person name="Sims Y."/>
            <person name="Smith T.P."/>
            <person name="Tracey A."/>
            <person name="Wood J.M.D."/>
            <person name="Zagrodzka Z.B."/>
            <person name="Johannesson K."/>
            <person name="Butlin R.K."/>
            <person name="Leder E.H."/>
        </authorList>
    </citation>
    <scope>NUCLEOTIDE SEQUENCE [LARGE SCALE GENOMIC DNA]</scope>
    <source>
        <strain evidence="10">Snail1</strain>
        <tissue evidence="10">Muscle</tissue>
    </source>
</reference>
<dbReference type="PROSITE" id="PS51163">
    <property type="entry name" value="YRDC"/>
    <property type="match status" value="2"/>
</dbReference>
<dbReference type="Pfam" id="PF01300">
    <property type="entry name" value="Sua5_yciO_yrdC"/>
    <property type="match status" value="2"/>
</dbReference>
<dbReference type="Proteomes" id="UP001374579">
    <property type="component" value="Unassembled WGS sequence"/>
</dbReference>
<dbReference type="InterPro" id="IPR017945">
    <property type="entry name" value="DHBP_synth_RibB-like_a/b_dom"/>
</dbReference>
<keyword evidence="11" id="KW-1185">Reference proteome</keyword>
<accession>A0AAN9G998</accession>
<feature type="domain" description="YrdC-like" evidence="9">
    <location>
        <begin position="276"/>
        <end position="471"/>
    </location>
</feature>
<evidence type="ECO:0000256" key="3">
    <source>
        <dbReference type="ARBA" id="ARBA00012584"/>
    </source>
</evidence>
<evidence type="ECO:0000256" key="7">
    <source>
        <dbReference type="ARBA" id="ARBA00048366"/>
    </source>
</evidence>
<dbReference type="GO" id="GO:0000049">
    <property type="term" value="F:tRNA binding"/>
    <property type="evidence" value="ECO:0007669"/>
    <property type="project" value="TreeGrafter"/>
</dbReference>
<comment type="subcellular location">
    <subcellularLocation>
        <location evidence="1">Cytoplasm</location>
    </subcellularLocation>
</comment>
<dbReference type="InterPro" id="IPR050156">
    <property type="entry name" value="TC-AMP_synthase_SUA5"/>
</dbReference>
<dbReference type="EMBL" id="JBAMIC010000011">
    <property type="protein sequence ID" value="KAK7099662.1"/>
    <property type="molecule type" value="Genomic_DNA"/>
</dbReference>
<evidence type="ECO:0000256" key="5">
    <source>
        <dbReference type="ARBA" id="ARBA00022490"/>
    </source>
</evidence>
<dbReference type="PANTHER" id="PTHR17490">
    <property type="entry name" value="SUA5"/>
    <property type="match status" value="1"/>
</dbReference>
<protein>
    <recommendedName>
        <fullName evidence="4">Threonylcarbamoyl-AMP synthase</fullName>
        <ecNumber evidence="3">2.7.7.87</ecNumber>
    </recommendedName>
</protein>